<dbReference type="KEGG" id="psti:SOO65_15575"/>
<keyword evidence="1" id="KW-0472">Membrane</keyword>
<name>A0AAX4HLW4_9BACT</name>
<sequence>MNQVLDKKLFISKFFAFFGGCFICCMLQKEFGFSAVVASASTGFVGSFLHFPRFYEKNGLHSAIYAGTFAGMCSPQVLENHYHVCVLSLIGVTLYLLSMPYVKGIGGKLGTISFISSLIFFLSKGAW</sequence>
<organism evidence="2 3">
    <name type="scientific">Peredibacter starrii</name>
    <dbReference type="NCBI Taxonomy" id="28202"/>
    <lineage>
        <taxon>Bacteria</taxon>
        <taxon>Pseudomonadati</taxon>
        <taxon>Bdellovibrionota</taxon>
        <taxon>Bacteriovoracia</taxon>
        <taxon>Bacteriovoracales</taxon>
        <taxon>Bacteriovoracaceae</taxon>
        <taxon>Peredibacter</taxon>
    </lineage>
</organism>
<keyword evidence="3" id="KW-1185">Reference proteome</keyword>
<evidence type="ECO:0000313" key="3">
    <source>
        <dbReference type="Proteomes" id="UP001324634"/>
    </source>
</evidence>
<dbReference type="AlphaFoldDB" id="A0AAX4HLW4"/>
<reference evidence="2 3" key="1">
    <citation type="submission" date="2023-11" db="EMBL/GenBank/DDBJ databases">
        <title>Peredibacter starrii A3.12.</title>
        <authorList>
            <person name="Mitchell R.J."/>
        </authorList>
    </citation>
    <scope>NUCLEOTIDE SEQUENCE [LARGE SCALE GENOMIC DNA]</scope>
    <source>
        <strain evidence="2 3">A3.12</strain>
    </source>
</reference>
<protein>
    <submittedName>
        <fullName evidence="2">Uncharacterized protein</fullName>
    </submittedName>
</protein>
<keyword evidence="1" id="KW-0812">Transmembrane</keyword>
<evidence type="ECO:0000256" key="1">
    <source>
        <dbReference type="SAM" id="Phobius"/>
    </source>
</evidence>
<accession>A0AAX4HLW4</accession>
<dbReference type="Proteomes" id="UP001324634">
    <property type="component" value="Chromosome"/>
</dbReference>
<feature type="transmembrane region" description="Helical" evidence="1">
    <location>
        <begin position="105"/>
        <end position="123"/>
    </location>
</feature>
<evidence type="ECO:0000313" key="2">
    <source>
        <dbReference type="EMBL" id="WPU64113.1"/>
    </source>
</evidence>
<keyword evidence="1" id="KW-1133">Transmembrane helix</keyword>
<proteinExistence type="predicted"/>
<feature type="transmembrane region" description="Helical" evidence="1">
    <location>
        <begin position="81"/>
        <end position="98"/>
    </location>
</feature>
<gene>
    <name evidence="2" type="ORF">SOO65_15575</name>
</gene>
<dbReference type="EMBL" id="CP139487">
    <property type="protein sequence ID" value="WPU64113.1"/>
    <property type="molecule type" value="Genomic_DNA"/>
</dbReference>
<dbReference type="RefSeq" id="WP_321392259.1">
    <property type="nucleotide sequence ID" value="NZ_CP139487.1"/>
</dbReference>